<dbReference type="InterPro" id="IPR024694">
    <property type="entry name" value="PurE_prokaryotes"/>
</dbReference>
<dbReference type="PANTHER" id="PTHR23046">
    <property type="entry name" value="PHOSPHORIBOSYLAMINOIMIDAZOLE CARBOXYLASE CATALYTIC SUBUNIT"/>
    <property type="match status" value="1"/>
</dbReference>
<feature type="binding site" evidence="3 5">
    <location>
        <position position="39"/>
    </location>
    <ligand>
        <name>substrate</name>
    </ligand>
</feature>
<evidence type="ECO:0000313" key="7">
    <source>
        <dbReference type="EMBL" id="KRN50929.1"/>
    </source>
</evidence>
<organism evidence="7 8">
    <name type="scientific">Kandleria vitulina DSM 20405</name>
    <dbReference type="NCBI Taxonomy" id="1410657"/>
    <lineage>
        <taxon>Bacteria</taxon>
        <taxon>Bacillati</taxon>
        <taxon>Bacillota</taxon>
        <taxon>Erysipelotrichia</taxon>
        <taxon>Erysipelotrichales</taxon>
        <taxon>Coprobacillaceae</taxon>
        <taxon>Kandleria</taxon>
    </lineage>
</organism>
<dbReference type="AlphaFoldDB" id="A0A0R2HCZ6"/>
<proteinExistence type="inferred from homology"/>
<name>A0A0R2HCZ6_9FIRM</name>
<reference evidence="7 8" key="1">
    <citation type="journal article" date="2015" name="Genome Announc.">
        <title>Expanding the biotechnology potential of lactobacilli through comparative genomics of 213 strains and associated genera.</title>
        <authorList>
            <person name="Sun Z."/>
            <person name="Harris H.M."/>
            <person name="McCann A."/>
            <person name="Guo C."/>
            <person name="Argimon S."/>
            <person name="Zhang W."/>
            <person name="Yang X."/>
            <person name="Jeffery I.B."/>
            <person name="Cooney J.C."/>
            <person name="Kagawa T.F."/>
            <person name="Liu W."/>
            <person name="Song Y."/>
            <person name="Salvetti E."/>
            <person name="Wrobel A."/>
            <person name="Rasinkangas P."/>
            <person name="Parkhill J."/>
            <person name="Rea M.C."/>
            <person name="O'Sullivan O."/>
            <person name="Ritari J."/>
            <person name="Douillard F.P."/>
            <person name="Paul Ross R."/>
            <person name="Yang R."/>
            <person name="Briner A.E."/>
            <person name="Felis G.E."/>
            <person name="de Vos W.M."/>
            <person name="Barrangou R."/>
            <person name="Klaenhammer T.R."/>
            <person name="Caufield P.W."/>
            <person name="Cui Y."/>
            <person name="Zhang H."/>
            <person name="O'Toole P.W."/>
        </authorList>
    </citation>
    <scope>NUCLEOTIDE SEQUENCE [LARGE SCALE GENOMIC DNA]</scope>
    <source>
        <strain evidence="7 8">DSM 20405</strain>
    </source>
</reference>
<dbReference type="PIRSF" id="PIRSF001338">
    <property type="entry name" value="AIR_carboxylase"/>
    <property type="match status" value="1"/>
</dbReference>
<comment type="similarity">
    <text evidence="3">Belongs to the AIR carboxylase family. Class I subfamily.</text>
</comment>
<evidence type="ECO:0000256" key="5">
    <source>
        <dbReference type="PIRSR" id="PIRSR001338-1"/>
    </source>
</evidence>
<dbReference type="HAMAP" id="MF_01929">
    <property type="entry name" value="PurE_classI"/>
    <property type="match status" value="1"/>
</dbReference>
<keyword evidence="8" id="KW-1185">Reference proteome</keyword>
<evidence type="ECO:0000256" key="2">
    <source>
        <dbReference type="ARBA" id="ARBA00023235"/>
    </source>
</evidence>
<dbReference type="EC" id="5.4.99.18" evidence="3 4"/>
<dbReference type="NCBIfam" id="TIGR01162">
    <property type="entry name" value="purE"/>
    <property type="match status" value="1"/>
</dbReference>
<evidence type="ECO:0000256" key="3">
    <source>
        <dbReference type="HAMAP-Rule" id="MF_01929"/>
    </source>
</evidence>
<keyword evidence="2 3" id="KW-0413">Isomerase</keyword>
<dbReference type="Gene3D" id="3.40.50.1970">
    <property type="match status" value="1"/>
</dbReference>
<feature type="binding site" evidence="3 5">
    <location>
        <position position="9"/>
    </location>
    <ligand>
        <name>substrate</name>
    </ligand>
</feature>
<feature type="binding site" evidence="3 5">
    <location>
        <position position="12"/>
    </location>
    <ligand>
        <name>substrate</name>
    </ligand>
</feature>
<dbReference type="GO" id="GO:0034023">
    <property type="term" value="F:5-(carboxyamino)imidazole ribonucleotide mutase activity"/>
    <property type="evidence" value="ECO:0007669"/>
    <property type="project" value="UniProtKB-UniRule"/>
</dbReference>
<comment type="pathway">
    <text evidence="3 4">Purine metabolism; IMP biosynthesis via de novo pathway; 5-amino-1-(5-phospho-D-ribosyl)imidazole-4-carboxylate from 5-amino-1-(5-phospho-D-ribosyl)imidazole (N5-CAIR route): step 2/2.</text>
</comment>
<gene>
    <name evidence="3" type="primary">purE</name>
    <name evidence="7" type="ORF">IV49_GL001423</name>
</gene>
<dbReference type="EMBL" id="JQBL01000004">
    <property type="protein sequence ID" value="KRN50929.1"/>
    <property type="molecule type" value="Genomic_DNA"/>
</dbReference>
<dbReference type="UniPathway" id="UPA00074">
    <property type="reaction ID" value="UER00943"/>
</dbReference>
<evidence type="ECO:0000313" key="8">
    <source>
        <dbReference type="Proteomes" id="UP000051841"/>
    </source>
</evidence>
<protein>
    <recommendedName>
        <fullName evidence="3 4">N5-carboxyaminoimidazole ribonucleotide mutase</fullName>
        <shortName evidence="3 4">N5-CAIR mutase</shortName>
        <ecNumber evidence="3 4">5.4.99.18</ecNumber>
    </recommendedName>
    <alternativeName>
        <fullName evidence="3">5-(carboxyamino)imidazole ribonucleotide mutase</fullName>
    </alternativeName>
</protein>
<dbReference type="RefSeq" id="WP_031588479.1">
    <property type="nucleotide sequence ID" value="NZ_JNKN01000001.1"/>
</dbReference>
<evidence type="ECO:0000259" key="6">
    <source>
        <dbReference type="SMART" id="SM01001"/>
    </source>
</evidence>
<comment type="catalytic activity">
    <reaction evidence="3 4">
        <text>5-carboxyamino-1-(5-phospho-D-ribosyl)imidazole + H(+) = 5-amino-1-(5-phospho-D-ribosyl)imidazole-4-carboxylate</text>
        <dbReference type="Rhea" id="RHEA:13193"/>
        <dbReference type="ChEBI" id="CHEBI:15378"/>
        <dbReference type="ChEBI" id="CHEBI:58730"/>
        <dbReference type="ChEBI" id="CHEBI:77657"/>
        <dbReference type="EC" id="5.4.99.18"/>
    </reaction>
</comment>
<comment type="caution">
    <text evidence="7">The sequence shown here is derived from an EMBL/GenBank/DDBJ whole genome shotgun (WGS) entry which is preliminary data.</text>
</comment>
<comment type="function">
    <text evidence="3 4">Catalyzes the conversion of N5-carboxyaminoimidazole ribonucleotide (N5-CAIR) to 4-carboxy-5-aminoimidazole ribonucleotide (CAIR).</text>
</comment>
<evidence type="ECO:0000256" key="4">
    <source>
        <dbReference type="PIRNR" id="PIRNR001338"/>
    </source>
</evidence>
<sequence length="161" mass="17071">MKVAIIMGSASDADKMEACIHILKDFGAEVTVRALSAHRAHKALEECVNECNENGTDVIITAAGMAAALPGVVASMTVLPVIGVPLKAVAFDGLDALMSIVQMPSGVPVATVAINGGKNAAYLALQIMGIKYPKLSEKLKAFRKEQEDACLKTDQDIRERY</sequence>
<dbReference type="SMART" id="SM01001">
    <property type="entry name" value="AIRC"/>
    <property type="match status" value="1"/>
</dbReference>
<dbReference type="InterPro" id="IPR033747">
    <property type="entry name" value="PurE_ClassI"/>
</dbReference>
<dbReference type="SUPFAM" id="SSF52255">
    <property type="entry name" value="N5-CAIR mutase (phosphoribosylaminoimidazole carboxylase, PurE)"/>
    <property type="match status" value="1"/>
</dbReference>
<dbReference type="PANTHER" id="PTHR23046:SF2">
    <property type="entry name" value="PHOSPHORIBOSYLAMINOIMIDAZOLE CARBOXYLASE"/>
    <property type="match status" value="1"/>
</dbReference>
<keyword evidence="1 3" id="KW-0658">Purine biosynthesis</keyword>
<accession>A0A0R2HCZ6</accession>
<dbReference type="PATRIC" id="fig|1410657.5.peg.1472"/>
<dbReference type="Proteomes" id="UP000051841">
    <property type="component" value="Unassembled WGS sequence"/>
</dbReference>
<dbReference type="Pfam" id="PF00731">
    <property type="entry name" value="AIRC"/>
    <property type="match status" value="1"/>
</dbReference>
<evidence type="ECO:0000256" key="1">
    <source>
        <dbReference type="ARBA" id="ARBA00022755"/>
    </source>
</evidence>
<feature type="domain" description="PurE" evidence="6">
    <location>
        <begin position="1"/>
        <end position="150"/>
    </location>
</feature>
<dbReference type="InterPro" id="IPR000031">
    <property type="entry name" value="PurE_dom"/>
</dbReference>
<dbReference type="GO" id="GO:0006189">
    <property type="term" value="P:'de novo' IMP biosynthetic process"/>
    <property type="evidence" value="ECO:0007669"/>
    <property type="project" value="UniProtKB-UniRule"/>
</dbReference>